<evidence type="ECO:0000313" key="4">
    <source>
        <dbReference type="Proteomes" id="UP000069272"/>
    </source>
</evidence>
<dbReference type="AlphaFoldDB" id="A0A8W7K986"/>
<sequence>MDQPVTRKLEDNCEEVWFEEVSVENDPSDTNWNSLVALVSGINNQMEVLNTELSEIDNRLKHFEEQQTVSVSTIRRKMELLKSQMPTLKSVLKTVDIDPVAPLLTSLLKPIQSKDELDELEKKAKDEEYRNAVIQAAGRISGYDRKGEGESICFQMIDYFFDRKFLMECSWLGRRHRRVNGQLNKKIGLIEYGNTMKLFHECISISDETFTQFHCYNFVRVKILRRSFRRVLAKKTKIPVKAPKPRSKKSDPVSDLAVQAVVENQLRHLQSNAAGSDDESSIFV</sequence>
<dbReference type="EnsemblMetazoa" id="AALB016721-RA">
    <property type="protein sequence ID" value="AALB016721-PA"/>
    <property type="gene ID" value="AALB016721"/>
</dbReference>
<protein>
    <recommendedName>
        <fullName evidence="2">DUF4806 domain-containing protein</fullName>
    </recommendedName>
</protein>
<evidence type="ECO:0000259" key="2">
    <source>
        <dbReference type="Pfam" id="PF16064"/>
    </source>
</evidence>
<dbReference type="Pfam" id="PF16064">
    <property type="entry name" value="DUF4806"/>
    <property type="match status" value="1"/>
</dbReference>
<evidence type="ECO:0000313" key="3">
    <source>
        <dbReference type="EnsemblMetazoa" id="AALB016721-PA"/>
    </source>
</evidence>
<dbReference type="RefSeq" id="XP_035773684.1">
    <property type="nucleotide sequence ID" value="XM_035917791.1"/>
</dbReference>
<accession>A0A8W7K986</accession>
<proteinExistence type="predicted"/>
<dbReference type="Proteomes" id="UP000069272">
    <property type="component" value="Chromosome 2R"/>
</dbReference>
<feature type="domain" description="DUF4806" evidence="2">
    <location>
        <begin position="109"/>
        <end position="201"/>
    </location>
</feature>
<organism evidence="3 4">
    <name type="scientific">Anopheles albimanus</name>
    <name type="common">New world malaria mosquito</name>
    <dbReference type="NCBI Taxonomy" id="7167"/>
    <lineage>
        <taxon>Eukaryota</taxon>
        <taxon>Metazoa</taxon>
        <taxon>Ecdysozoa</taxon>
        <taxon>Arthropoda</taxon>
        <taxon>Hexapoda</taxon>
        <taxon>Insecta</taxon>
        <taxon>Pterygota</taxon>
        <taxon>Neoptera</taxon>
        <taxon>Endopterygota</taxon>
        <taxon>Diptera</taxon>
        <taxon>Nematocera</taxon>
        <taxon>Culicoidea</taxon>
        <taxon>Culicidae</taxon>
        <taxon>Anophelinae</taxon>
        <taxon>Anopheles</taxon>
    </lineage>
</organism>
<name>A0A8W7K986_ANOAL</name>
<feature type="coiled-coil region" evidence="1">
    <location>
        <begin position="39"/>
        <end position="66"/>
    </location>
</feature>
<evidence type="ECO:0000256" key="1">
    <source>
        <dbReference type="SAM" id="Coils"/>
    </source>
</evidence>
<dbReference type="InterPro" id="IPR032071">
    <property type="entry name" value="DUF4806"/>
</dbReference>
<dbReference type="GeneID" id="118456740"/>
<reference evidence="3" key="2">
    <citation type="submission" date="2022-08" db="UniProtKB">
        <authorList>
            <consortium name="EnsemblMetazoa"/>
        </authorList>
    </citation>
    <scope>IDENTIFICATION</scope>
    <source>
        <strain evidence="3">STECLA/ALBI9_A</strain>
    </source>
</reference>
<keyword evidence="1" id="KW-0175">Coiled coil</keyword>
<reference evidence="3 4" key="1">
    <citation type="journal article" date="2017" name="G3 (Bethesda)">
        <title>The Physical Genome Mapping of Anopheles albimanus Corrected Scaffold Misassemblies and Identified Interarm Rearrangements in Genus Anopheles.</title>
        <authorList>
            <person name="Artemov G.N."/>
            <person name="Peery A.N."/>
            <person name="Jiang X."/>
            <person name="Tu Z."/>
            <person name="Stegniy V.N."/>
            <person name="Sharakhova M.V."/>
            <person name="Sharakhov I.V."/>
        </authorList>
    </citation>
    <scope>NUCLEOTIDE SEQUENCE [LARGE SCALE GENOMIC DNA]</scope>
    <source>
        <strain evidence="3 4">ALBI9_A</strain>
    </source>
</reference>
<keyword evidence="4" id="KW-1185">Reference proteome</keyword>